<dbReference type="InterPro" id="IPR016136">
    <property type="entry name" value="DNA_helicase_N/primase_C"/>
</dbReference>
<dbReference type="AlphaFoldDB" id="Q2GDL1"/>
<dbReference type="InterPro" id="IPR007694">
    <property type="entry name" value="DNA_helicase_DnaB-like_C"/>
</dbReference>
<dbReference type="PANTHER" id="PTHR30153">
    <property type="entry name" value="REPLICATIVE DNA HELICASE DNAB"/>
    <property type="match status" value="1"/>
</dbReference>
<keyword evidence="7 14" id="KW-0347">Helicase</keyword>
<dbReference type="InterPro" id="IPR036185">
    <property type="entry name" value="DNA_heli_DnaB-like_N_sf"/>
</dbReference>
<dbReference type="GO" id="GO:0006269">
    <property type="term" value="P:DNA replication, synthesis of primer"/>
    <property type="evidence" value="ECO:0007669"/>
    <property type="project" value="UniProtKB-UniRule"/>
</dbReference>
<evidence type="ECO:0000256" key="11">
    <source>
        <dbReference type="ARBA" id="ARBA00044932"/>
    </source>
</evidence>
<dbReference type="PROSITE" id="PS51199">
    <property type="entry name" value="SF4_HELICASE"/>
    <property type="match status" value="1"/>
</dbReference>
<reference evidence="16 17" key="1">
    <citation type="journal article" date="2006" name="PLoS Genet.">
        <title>Comparative genomics of emerging human ehrlichiosis agents.</title>
        <authorList>
            <person name="Dunning Hotopp J.C."/>
            <person name="Lin M."/>
            <person name="Madupu R."/>
            <person name="Crabtree J."/>
            <person name="Angiuoli S.V."/>
            <person name="Eisen J.A."/>
            <person name="Seshadri R."/>
            <person name="Ren Q."/>
            <person name="Wu M."/>
            <person name="Utterback T.R."/>
            <person name="Smith S."/>
            <person name="Lewis M."/>
            <person name="Khouri H."/>
            <person name="Zhang C."/>
            <person name="Niu H."/>
            <person name="Lin Q."/>
            <person name="Ohashi N."/>
            <person name="Zhi N."/>
            <person name="Nelson W."/>
            <person name="Brinkac L.M."/>
            <person name="Dodson R.J."/>
            <person name="Rosovitz M.J."/>
            <person name="Sundaram J."/>
            <person name="Daugherty S.C."/>
            <person name="Davidsen T."/>
            <person name="Durkin A.S."/>
            <person name="Gwinn M."/>
            <person name="Haft D.H."/>
            <person name="Selengut J.D."/>
            <person name="Sullivan S.A."/>
            <person name="Zafar N."/>
            <person name="Zhou L."/>
            <person name="Benahmed F."/>
            <person name="Forberger H."/>
            <person name="Halpin R."/>
            <person name="Mulligan S."/>
            <person name="Robinson J."/>
            <person name="White O."/>
            <person name="Rikihisa Y."/>
            <person name="Tettelin H."/>
        </authorList>
    </citation>
    <scope>NUCLEOTIDE SEQUENCE [LARGE SCALE GENOMIC DNA]</scope>
    <source>
        <strain evidence="17">ATCC VR-367 / Miyayama</strain>
    </source>
</reference>
<dbReference type="GO" id="GO:0043139">
    <property type="term" value="F:5'-3' DNA helicase activity"/>
    <property type="evidence" value="ECO:0007669"/>
    <property type="project" value="UniProtKB-EC"/>
</dbReference>
<dbReference type="STRING" id="222891.NSE_0553"/>
<dbReference type="NCBIfam" id="NF006606">
    <property type="entry name" value="PRK09165.1"/>
    <property type="match status" value="1"/>
</dbReference>
<keyword evidence="5 14" id="KW-0547">Nucleotide-binding</keyword>
<keyword evidence="8 14" id="KW-0067">ATP-binding</keyword>
<feature type="domain" description="SF4 helicase" evidence="15">
    <location>
        <begin position="205"/>
        <end position="492"/>
    </location>
</feature>
<evidence type="ECO:0000256" key="4">
    <source>
        <dbReference type="ARBA" id="ARBA00022705"/>
    </source>
</evidence>
<dbReference type="Pfam" id="PF00772">
    <property type="entry name" value="DnaB"/>
    <property type="match status" value="1"/>
</dbReference>
<dbReference type="CDD" id="cd00984">
    <property type="entry name" value="DnaB_C"/>
    <property type="match status" value="1"/>
</dbReference>
<keyword evidence="9 14" id="KW-0238">DNA-binding</keyword>
<proteinExistence type="inferred from homology"/>
<comment type="function">
    <text evidence="11 14">The main replicative DNA helicase, it participates in initiation and elongation during chromosome replication. Travels ahead of the DNA replisome, separating dsDNA into templates for DNA synthesis. A processive ATP-dependent 5'-3' DNA helicase it has DNA-dependent ATPase activity.</text>
</comment>
<dbReference type="NCBIfam" id="TIGR00665">
    <property type="entry name" value="DnaB"/>
    <property type="match status" value="1"/>
</dbReference>
<dbReference type="InterPro" id="IPR007693">
    <property type="entry name" value="DNA_helicase_DnaB-like_N"/>
</dbReference>
<dbReference type="SUPFAM" id="SSF48024">
    <property type="entry name" value="N-terminal domain of DnaB helicase"/>
    <property type="match status" value="1"/>
</dbReference>
<dbReference type="InterPro" id="IPR007692">
    <property type="entry name" value="DNA_helicase_DnaB"/>
</dbReference>
<evidence type="ECO:0000256" key="10">
    <source>
        <dbReference type="ARBA" id="ARBA00023235"/>
    </source>
</evidence>
<dbReference type="PANTHER" id="PTHR30153:SF2">
    <property type="entry name" value="REPLICATIVE DNA HELICASE"/>
    <property type="match status" value="1"/>
</dbReference>
<keyword evidence="17" id="KW-1185">Reference proteome</keyword>
<keyword evidence="4 14" id="KW-0235">DNA replication</keyword>
<evidence type="ECO:0000256" key="14">
    <source>
        <dbReference type="RuleBase" id="RU362085"/>
    </source>
</evidence>
<dbReference type="Pfam" id="PF03796">
    <property type="entry name" value="DnaB_C"/>
    <property type="match status" value="1"/>
</dbReference>
<dbReference type="GO" id="GO:0005829">
    <property type="term" value="C:cytosol"/>
    <property type="evidence" value="ECO:0007669"/>
    <property type="project" value="TreeGrafter"/>
</dbReference>
<comment type="subunit">
    <text evidence="2">Homohexamer.</text>
</comment>
<dbReference type="eggNOG" id="COG0305">
    <property type="taxonomic scope" value="Bacteria"/>
</dbReference>
<evidence type="ECO:0000256" key="6">
    <source>
        <dbReference type="ARBA" id="ARBA00022801"/>
    </source>
</evidence>
<dbReference type="GO" id="GO:1990077">
    <property type="term" value="C:primosome complex"/>
    <property type="evidence" value="ECO:0007669"/>
    <property type="project" value="UniProtKB-UniRule"/>
</dbReference>
<dbReference type="EMBL" id="CP000237">
    <property type="protein sequence ID" value="ABD46509.1"/>
    <property type="molecule type" value="Genomic_DNA"/>
</dbReference>
<comment type="catalytic activity">
    <reaction evidence="12 14">
        <text>ATP + H2O = ADP + phosphate + H(+)</text>
        <dbReference type="Rhea" id="RHEA:13065"/>
        <dbReference type="ChEBI" id="CHEBI:15377"/>
        <dbReference type="ChEBI" id="CHEBI:15378"/>
        <dbReference type="ChEBI" id="CHEBI:30616"/>
        <dbReference type="ChEBI" id="CHEBI:43474"/>
        <dbReference type="ChEBI" id="CHEBI:456216"/>
        <dbReference type="EC" id="5.6.2.3"/>
    </reaction>
</comment>
<dbReference type="SUPFAM" id="SSF52540">
    <property type="entry name" value="P-loop containing nucleoside triphosphate hydrolases"/>
    <property type="match status" value="1"/>
</dbReference>
<dbReference type="KEGG" id="nse:NSE_0553"/>
<keyword evidence="10" id="KW-0413">Isomerase</keyword>
<accession>Q2GDL1</accession>
<evidence type="ECO:0000256" key="9">
    <source>
        <dbReference type="ARBA" id="ARBA00023125"/>
    </source>
</evidence>
<dbReference type="HOGENOM" id="CLU_005373_0_2_5"/>
<organism evidence="16 17">
    <name type="scientific">Ehrlichia sennetsu (strain ATCC VR-367 / Miyayama)</name>
    <name type="common">Neorickettsia sennetsu</name>
    <dbReference type="NCBI Taxonomy" id="222891"/>
    <lineage>
        <taxon>Bacteria</taxon>
        <taxon>Pseudomonadati</taxon>
        <taxon>Pseudomonadota</taxon>
        <taxon>Alphaproteobacteria</taxon>
        <taxon>Rickettsiales</taxon>
        <taxon>Anaplasmataceae</taxon>
        <taxon>Ehrlichia</taxon>
    </lineage>
</organism>
<dbReference type="GO" id="GO:0003677">
    <property type="term" value="F:DNA binding"/>
    <property type="evidence" value="ECO:0007669"/>
    <property type="project" value="UniProtKB-UniRule"/>
</dbReference>
<name>Q2GDL1_EHRS3</name>
<evidence type="ECO:0000256" key="1">
    <source>
        <dbReference type="ARBA" id="ARBA00008428"/>
    </source>
</evidence>
<evidence type="ECO:0000256" key="2">
    <source>
        <dbReference type="ARBA" id="ARBA00011643"/>
    </source>
</evidence>
<evidence type="ECO:0000256" key="8">
    <source>
        <dbReference type="ARBA" id="ARBA00022840"/>
    </source>
</evidence>
<dbReference type="Gene3D" id="3.40.50.300">
    <property type="entry name" value="P-loop containing nucleotide triphosphate hydrolases"/>
    <property type="match status" value="1"/>
</dbReference>
<evidence type="ECO:0000256" key="3">
    <source>
        <dbReference type="ARBA" id="ARBA00022515"/>
    </source>
</evidence>
<evidence type="ECO:0000313" key="17">
    <source>
        <dbReference type="Proteomes" id="UP000001942"/>
    </source>
</evidence>
<sequence length="494" mass="55206">MLGLGPRGRGFESLHSDTFLHYQKALNNFSAELPNNIEAEQLILGALLTNNDACDEIEEIISSSSFYAPVHRKIFEVLLHLRSKELVANPVTLKNYLESSNELSAIGGQEYLLNIIEKASIVVDVSSLARVIQELYIRRQLIVLAQKMISGATGEHSNITTSEQIEEAEHFLFQLASSGELDSSCLHISKPIEVAVERAKITFKAKAPFQNTSTGFRDIDNLLGGLQNSDLLIIAGRPSMGKTSLAISMALRVTRELQKQGMSACFFSLEMSADQIASRMLSVHSGVDAFSIRTGKKFSEESLKKVIESSKALSELPLFIDDTASVSISALRTKLRRLHRKAKLGAIFIDYLQLLRGSKGTEFNRVQEVSEITKGLKLIAKELNVPVIALSQLSRLVEQREDKRPQLSDLRESGSIEQDADVVMFVFREAYYMMRKQPLSDDENYENWQFKMDEVRNKAEIIIAKQRNGPVGTALLFFDQSTTVFDDLSLFSDD</sequence>
<evidence type="ECO:0000256" key="7">
    <source>
        <dbReference type="ARBA" id="ARBA00022806"/>
    </source>
</evidence>
<dbReference type="EC" id="5.6.2.3" evidence="13 14"/>
<keyword evidence="6 14" id="KW-0378">Hydrolase</keyword>
<gene>
    <name evidence="16" type="primary">dnaB</name>
    <name evidence="16" type="ordered locus">NSE_0553</name>
</gene>
<protein>
    <recommendedName>
        <fullName evidence="13 14">Replicative DNA helicase</fullName>
        <ecNumber evidence="13 14">5.6.2.3</ecNumber>
    </recommendedName>
</protein>
<evidence type="ECO:0000313" key="16">
    <source>
        <dbReference type="EMBL" id="ABD46509.1"/>
    </source>
</evidence>
<evidence type="ECO:0000256" key="12">
    <source>
        <dbReference type="ARBA" id="ARBA00048954"/>
    </source>
</evidence>
<evidence type="ECO:0000259" key="15">
    <source>
        <dbReference type="PROSITE" id="PS51199"/>
    </source>
</evidence>
<dbReference type="InterPro" id="IPR027417">
    <property type="entry name" value="P-loop_NTPase"/>
</dbReference>
<dbReference type="GO" id="GO:0005524">
    <property type="term" value="F:ATP binding"/>
    <property type="evidence" value="ECO:0007669"/>
    <property type="project" value="UniProtKB-UniRule"/>
</dbReference>
<evidence type="ECO:0000256" key="5">
    <source>
        <dbReference type="ARBA" id="ARBA00022741"/>
    </source>
</evidence>
<keyword evidence="3 14" id="KW-0639">Primosome</keyword>
<dbReference type="Gene3D" id="1.10.860.10">
    <property type="entry name" value="DNAb Helicase, Chain A"/>
    <property type="match status" value="1"/>
</dbReference>
<evidence type="ECO:0000256" key="13">
    <source>
        <dbReference type="NCBIfam" id="TIGR00665"/>
    </source>
</evidence>
<comment type="similarity">
    <text evidence="1 14">Belongs to the helicase family. DnaB subfamily.</text>
</comment>
<dbReference type="GO" id="GO:0016887">
    <property type="term" value="F:ATP hydrolysis activity"/>
    <property type="evidence" value="ECO:0007669"/>
    <property type="project" value="RHEA"/>
</dbReference>
<dbReference type="Proteomes" id="UP000001942">
    <property type="component" value="Chromosome"/>
</dbReference>